<reference evidence="8 9" key="1">
    <citation type="submission" date="2016-06" db="EMBL/GenBank/DDBJ databases">
        <authorList>
            <person name="Kjaerup R.B."/>
            <person name="Dalgaard T.S."/>
            <person name="Juul-Madsen H.R."/>
        </authorList>
    </citation>
    <scope>NUCLEOTIDE SEQUENCE [LARGE SCALE GENOMIC DNA]</scope>
    <source>
        <strain evidence="8 9">1199456.5</strain>
    </source>
</reference>
<evidence type="ECO:0000256" key="5">
    <source>
        <dbReference type="ARBA" id="ARBA00040885"/>
    </source>
</evidence>
<dbReference type="SUPFAM" id="SSF46785">
    <property type="entry name" value="Winged helix' DNA-binding domain"/>
    <property type="match status" value="1"/>
</dbReference>
<comment type="function">
    <text evidence="6">Required for the induction the katG gene for catalase. Involved in the response to hydrogen peroxide.</text>
</comment>
<dbReference type="PANTHER" id="PTHR30419">
    <property type="entry name" value="HTH-TYPE TRANSCRIPTIONAL REGULATOR YBHD"/>
    <property type="match status" value="1"/>
</dbReference>
<evidence type="ECO:0000256" key="2">
    <source>
        <dbReference type="ARBA" id="ARBA00023015"/>
    </source>
</evidence>
<dbReference type="InterPro" id="IPR000847">
    <property type="entry name" value="LysR_HTH_N"/>
</dbReference>
<evidence type="ECO:0000313" key="8">
    <source>
        <dbReference type="EMBL" id="OBA88999.1"/>
    </source>
</evidence>
<evidence type="ECO:0000256" key="4">
    <source>
        <dbReference type="ARBA" id="ARBA00023163"/>
    </source>
</evidence>
<evidence type="ECO:0000256" key="3">
    <source>
        <dbReference type="ARBA" id="ARBA00023125"/>
    </source>
</evidence>
<dbReference type="InterPro" id="IPR005119">
    <property type="entry name" value="LysR_subst-bd"/>
</dbReference>
<dbReference type="OrthoDB" id="3181812at2"/>
<evidence type="ECO:0000313" key="9">
    <source>
        <dbReference type="Proteomes" id="UP000093962"/>
    </source>
</evidence>
<dbReference type="InterPro" id="IPR036388">
    <property type="entry name" value="WH-like_DNA-bd_sf"/>
</dbReference>
<dbReference type="Gene3D" id="3.40.190.290">
    <property type="match status" value="1"/>
</dbReference>
<dbReference type="GO" id="GO:0003700">
    <property type="term" value="F:DNA-binding transcription factor activity"/>
    <property type="evidence" value="ECO:0007669"/>
    <property type="project" value="InterPro"/>
</dbReference>
<comment type="similarity">
    <text evidence="1">Belongs to the LysR transcriptional regulatory family.</text>
</comment>
<dbReference type="PROSITE" id="PS50931">
    <property type="entry name" value="HTH_LYSR"/>
    <property type="match status" value="1"/>
</dbReference>
<dbReference type="EMBL" id="LZSF01000092">
    <property type="protein sequence ID" value="OBA88999.1"/>
    <property type="molecule type" value="Genomic_DNA"/>
</dbReference>
<sequence>MELRQVEHFVAVAIERSFTRAARRVHVVQSAVSTSVAKLERELGVQLFDRSRQQIELTVAGERFLAQAHELLRVAGSAAESVASSRGRLMGSVEFGSLISYGPMNVAQVLGEFHRAHPLVRLRLQLNQSGASAYLSALVDGALDLALVSVPNRLPPQLEMRLMFEEPMLFVCRDDHPMAAEKVVGLLDLAAEDLIGFPPDWGFRSLLDNAFLSAGVQSRPVHVIPAGFSVVGELVRQGLGTTFMPASECAEFEDLRAIELRQTVTWQVYLASQPRDRLTPATAALADMLIQAAPS</sequence>
<evidence type="ECO:0000259" key="7">
    <source>
        <dbReference type="PROSITE" id="PS50931"/>
    </source>
</evidence>
<organism evidence="8 9">
    <name type="scientific">Mycolicibacterium mucogenicum</name>
    <name type="common">Mycobacterium mucogenicum</name>
    <dbReference type="NCBI Taxonomy" id="56689"/>
    <lineage>
        <taxon>Bacteria</taxon>
        <taxon>Bacillati</taxon>
        <taxon>Actinomycetota</taxon>
        <taxon>Actinomycetes</taxon>
        <taxon>Mycobacteriales</taxon>
        <taxon>Mycobacteriaceae</taxon>
        <taxon>Mycolicibacterium</taxon>
    </lineage>
</organism>
<dbReference type="RefSeq" id="WP_064858321.1">
    <property type="nucleotide sequence ID" value="NZ_LZSF01000092.1"/>
</dbReference>
<dbReference type="Gene3D" id="1.10.10.10">
    <property type="entry name" value="Winged helix-like DNA-binding domain superfamily/Winged helix DNA-binding domain"/>
    <property type="match status" value="1"/>
</dbReference>
<comment type="caution">
    <text evidence="8">The sequence shown here is derived from an EMBL/GenBank/DDBJ whole genome shotgun (WGS) entry which is preliminary data.</text>
</comment>
<feature type="domain" description="HTH lysR-type" evidence="7">
    <location>
        <begin position="1"/>
        <end position="58"/>
    </location>
</feature>
<dbReference type="GO" id="GO:0005829">
    <property type="term" value="C:cytosol"/>
    <property type="evidence" value="ECO:0007669"/>
    <property type="project" value="TreeGrafter"/>
</dbReference>
<proteinExistence type="inferred from homology"/>
<dbReference type="Pfam" id="PF00126">
    <property type="entry name" value="HTH_1"/>
    <property type="match status" value="1"/>
</dbReference>
<gene>
    <name evidence="8" type="ORF">A5642_15820</name>
</gene>
<dbReference type="InterPro" id="IPR036390">
    <property type="entry name" value="WH_DNA-bd_sf"/>
</dbReference>
<keyword evidence="4" id="KW-0804">Transcription</keyword>
<dbReference type="SUPFAM" id="SSF53850">
    <property type="entry name" value="Periplasmic binding protein-like II"/>
    <property type="match status" value="1"/>
</dbReference>
<dbReference type="Pfam" id="PF03466">
    <property type="entry name" value="LysR_substrate"/>
    <property type="match status" value="1"/>
</dbReference>
<dbReference type="FunFam" id="1.10.10.10:FF:000001">
    <property type="entry name" value="LysR family transcriptional regulator"/>
    <property type="match status" value="1"/>
</dbReference>
<keyword evidence="2" id="KW-0805">Transcription regulation</keyword>
<dbReference type="PRINTS" id="PR00039">
    <property type="entry name" value="HTHLYSR"/>
</dbReference>
<accession>A0A1A0MU02</accession>
<name>A0A1A0MU02_MYCMU</name>
<evidence type="ECO:0000256" key="1">
    <source>
        <dbReference type="ARBA" id="ARBA00009437"/>
    </source>
</evidence>
<protein>
    <recommendedName>
        <fullName evidence="5">Probable hydrogen peroxide-inducible genes activator</fullName>
    </recommendedName>
</protein>
<dbReference type="GO" id="GO:0003677">
    <property type="term" value="F:DNA binding"/>
    <property type="evidence" value="ECO:0007669"/>
    <property type="project" value="UniProtKB-KW"/>
</dbReference>
<dbReference type="AlphaFoldDB" id="A0A1A0MU02"/>
<keyword evidence="3" id="KW-0238">DNA-binding</keyword>
<dbReference type="InterPro" id="IPR050950">
    <property type="entry name" value="HTH-type_LysR_regulators"/>
</dbReference>
<evidence type="ECO:0000256" key="6">
    <source>
        <dbReference type="ARBA" id="ARBA00056658"/>
    </source>
</evidence>
<dbReference type="Proteomes" id="UP000093962">
    <property type="component" value="Unassembled WGS sequence"/>
</dbReference>